<evidence type="ECO:0000313" key="3">
    <source>
        <dbReference type="Proteomes" id="UP001055712"/>
    </source>
</evidence>
<proteinExistence type="predicted"/>
<organism evidence="2 3">
    <name type="scientific">Chlorella vulgaris</name>
    <name type="common">Green alga</name>
    <dbReference type="NCBI Taxonomy" id="3077"/>
    <lineage>
        <taxon>Eukaryota</taxon>
        <taxon>Viridiplantae</taxon>
        <taxon>Chlorophyta</taxon>
        <taxon>core chlorophytes</taxon>
        <taxon>Trebouxiophyceae</taxon>
        <taxon>Chlorellales</taxon>
        <taxon>Chlorellaceae</taxon>
        <taxon>Chlorella clade</taxon>
        <taxon>Chlorella</taxon>
    </lineage>
</organism>
<feature type="region of interest" description="Disordered" evidence="1">
    <location>
        <begin position="1"/>
        <end position="87"/>
    </location>
</feature>
<dbReference type="AlphaFoldDB" id="A0A9D4TGJ1"/>
<evidence type="ECO:0000313" key="2">
    <source>
        <dbReference type="EMBL" id="KAI3425009.1"/>
    </source>
</evidence>
<sequence>MSSPAIALRRSKRAASPEREACKEDRQPCVASPTATAAAPRCSSASPSVMHQAWAGTAASPGDKDRPITPDPTPAQAGATPDAHSRQQVRAAAKSVCAAMSACHVSAAAAQPAAAVAAAAAPAGADLATWRRVHSFVACVVRSELIQSALCSLLLGAGSDNPEVAPGTDGAALPPAAHLQLTLAQMLALFLRAGYEKAGEDILLAVLWVLESTGSAWRSPASICLPAYLKHLALFSPEIVAHLTADWPTSFVRLRSAVVAAQKDLLAQVSWRVRLDMHAAVRPCHHWLFHAPASWGLLCTQLSVEADTAADASQPLAEPPASAWGPWASHMHELCAFVQAQAQAMPPPRPATPVAHREAAAGRTPSPKRQRMQL</sequence>
<evidence type="ECO:0000256" key="1">
    <source>
        <dbReference type="SAM" id="MobiDB-lite"/>
    </source>
</evidence>
<protein>
    <submittedName>
        <fullName evidence="2">Uncharacterized protein</fullName>
    </submittedName>
</protein>
<dbReference type="Proteomes" id="UP001055712">
    <property type="component" value="Unassembled WGS sequence"/>
</dbReference>
<reference evidence="2" key="1">
    <citation type="journal article" date="2019" name="Plant J.">
        <title>Chlorella vulgaris genome assembly and annotation reveals the molecular basis for metabolic acclimation to high light conditions.</title>
        <authorList>
            <person name="Cecchin M."/>
            <person name="Marcolungo L."/>
            <person name="Rossato M."/>
            <person name="Girolomoni L."/>
            <person name="Cosentino E."/>
            <person name="Cuine S."/>
            <person name="Li-Beisson Y."/>
            <person name="Delledonne M."/>
            <person name="Ballottari M."/>
        </authorList>
    </citation>
    <scope>NUCLEOTIDE SEQUENCE</scope>
    <source>
        <strain evidence="2">211/11P</strain>
    </source>
</reference>
<feature type="compositionally biased region" description="Basic and acidic residues" evidence="1">
    <location>
        <begin position="15"/>
        <end position="27"/>
    </location>
</feature>
<feature type="region of interest" description="Disordered" evidence="1">
    <location>
        <begin position="344"/>
        <end position="374"/>
    </location>
</feature>
<reference evidence="2" key="2">
    <citation type="submission" date="2020-11" db="EMBL/GenBank/DDBJ databases">
        <authorList>
            <person name="Cecchin M."/>
            <person name="Marcolungo L."/>
            <person name="Rossato M."/>
            <person name="Girolomoni L."/>
            <person name="Cosentino E."/>
            <person name="Cuine S."/>
            <person name="Li-Beisson Y."/>
            <person name="Delledonne M."/>
            <person name="Ballottari M."/>
        </authorList>
    </citation>
    <scope>NUCLEOTIDE SEQUENCE</scope>
    <source>
        <strain evidence="2">211/11P</strain>
        <tissue evidence="2">Whole cell</tissue>
    </source>
</reference>
<accession>A0A9D4TGJ1</accession>
<feature type="compositionally biased region" description="Low complexity" evidence="1">
    <location>
        <begin position="28"/>
        <end position="49"/>
    </location>
</feature>
<name>A0A9D4TGJ1_CHLVU</name>
<dbReference type="OrthoDB" id="517988at2759"/>
<keyword evidence="3" id="KW-1185">Reference proteome</keyword>
<gene>
    <name evidence="2" type="ORF">D9Q98_008391</name>
</gene>
<dbReference type="EMBL" id="SIDB01000012">
    <property type="protein sequence ID" value="KAI3425009.1"/>
    <property type="molecule type" value="Genomic_DNA"/>
</dbReference>
<comment type="caution">
    <text evidence="2">The sequence shown here is derived from an EMBL/GenBank/DDBJ whole genome shotgun (WGS) entry which is preliminary data.</text>
</comment>